<evidence type="ECO:0000256" key="6">
    <source>
        <dbReference type="SAM" id="Phobius"/>
    </source>
</evidence>
<dbReference type="GO" id="GO:0005886">
    <property type="term" value="C:plasma membrane"/>
    <property type="evidence" value="ECO:0007669"/>
    <property type="project" value="TreeGrafter"/>
</dbReference>
<dbReference type="Gene3D" id="1.10.1060.10">
    <property type="entry name" value="Alpha-helical ferredoxin"/>
    <property type="match status" value="1"/>
</dbReference>
<feature type="domain" description="4Fe-4S ferredoxin-type" evidence="7">
    <location>
        <begin position="364"/>
        <end position="387"/>
    </location>
</feature>
<dbReference type="Pfam" id="PF02754">
    <property type="entry name" value="CCG"/>
    <property type="match status" value="2"/>
</dbReference>
<feature type="transmembrane region" description="Helical" evidence="6">
    <location>
        <begin position="6"/>
        <end position="27"/>
    </location>
</feature>
<keyword evidence="6" id="KW-0812">Transmembrane</keyword>
<dbReference type="EMBL" id="UINC01009687">
    <property type="protein sequence ID" value="SVA43401.1"/>
    <property type="molecule type" value="Genomic_DNA"/>
</dbReference>
<proteinExistence type="predicted"/>
<evidence type="ECO:0000256" key="4">
    <source>
        <dbReference type="ARBA" id="ARBA00023004"/>
    </source>
</evidence>
<gene>
    <name evidence="8" type="ORF">METZ01_LOCUS96255</name>
</gene>
<keyword evidence="3" id="KW-0560">Oxidoreductase</keyword>
<keyword evidence="2" id="KW-0479">Metal-binding</keyword>
<feature type="transmembrane region" description="Helical" evidence="6">
    <location>
        <begin position="214"/>
        <end position="232"/>
    </location>
</feature>
<dbReference type="PROSITE" id="PS00198">
    <property type="entry name" value="4FE4S_FER_1"/>
    <property type="match status" value="2"/>
</dbReference>
<dbReference type="InterPro" id="IPR004017">
    <property type="entry name" value="Cys_rich_dom"/>
</dbReference>
<evidence type="ECO:0000256" key="1">
    <source>
        <dbReference type="ARBA" id="ARBA00022485"/>
    </source>
</evidence>
<protein>
    <recommendedName>
        <fullName evidence="7">4Fe-4S ferredoxin-type domain-containing protein</fullName>
    </recommendedName>
</protein>
<dbReference type="PANTHER" id="PTHR43255:SF1">
    <property type="entry name" value="IRON-SULFUR-BINDING OXIDOREDUCTASE FADF-RELATED"/>
    <property type="match status" value="1"/>
</dbReference>
<keyword evidence="1" id="KW-0004">4Fe-4S</keyword>
<dbReference type="PROSITE" id="PS51379">
    <property type="entry name" value="4FE4S_FER_2"/>
    <property type="match status" value="2"/>
</dbReference>
<accession>A0A381VTL4</accession>
<keyword evidence="4" id="KW-0408">Iron</keyword>
<keyword evidence="5" id="KW-0411">Iron-sulfur</keyword>
<feature type="transmembrane region" description="Helical" evidence="6">
    <location>
        <begin position="71"/>
        <end position="92"/>
    </location>
</feature>
<feature type="transmembrane region" description="Helical" evidence="6">
    <location>
        <begin position="137"/>
        <end position="160"/>
    </location>
</feature>
<feature type="domain" description="4Fe-4S ferredoxin-type" evidence="7">
    <location>
        <begin position="277"/>
        <end position="306"/>
    </location>
</feature>
<dbReference type="GO" id="GO:0051539">
    <property type="term" value="F:4 iron, 4 sulfur cluster binding"/>
    <property type="evidence" value="ECO:0007669"/>
    <property type="project" value="UniProtKB-KW"/>
</dbReference>
<feature type="transmembrane region" description="Helical" evidence="6">
    <location>
        <begin position="104"/>
        <end position="128"/>
    </location>
</feature>
<dbReference type="PANTHER" id="PTHR43255">
    <property type="entry name" value="IRON-SULFUR-BINDING OXIDOREDUCTASE FADF-RELATED-RELATED"/>
    <property type="match status" value="1"/>
</dbReference>
<keyword evidence="6" id="KW-0472">Membrane</keyword>
<evidence type="ECO:0000256" key="5">
    <source>
        <dbReference type="ARBA" id="ARBA00023014"/>
    </source>
</evidence>
<organism evidence="8">
    <name type="scientific">marine metagenome</name>
    <dbReference type="NCBI Taxonomy" id="408172"/>
    <lineage>
        <taxon>unclassified sequences</taxon>
        <taxon>metagenomes</taxon>
        <taxon>ecological metagenomes</taxon>
    </lineage>
</organism>
<dbReference type="InterPro" id="IPR017900">
    <property type="entry name" value="4Fe4S_Fe_S_CS"/>
</dbReference>
<keyword evidence="6" id="KW-1133">Transmembrane helix</keyword>
<dbReference type="Gene3D" id="1.20.950.20">
    <property type="entry name" value="Transmembrane di-heme cytochromes, Chain C"/>
    <property type="match status" value="1"/>
</dbReference>
<dbReference type="InterPro" id="IPR017896">
    <property type="entry name" value="4Fe4S_Fe-S-bd"/>
</dbReference>
<dbReference type="GO" id="GO:0046872">
    <property type="term" value="F:metal ion binding"/>
    <property type="evidence" value="ECO:0007669"/>
    <property type="project" value="UniProtKB-KW"/>
</dbReference>
<reference evidence="8" key="1">
    <citation type="submission" date="2018-05" db="EMBL/GenBank/DDBJ databases">
        <authorList>
            <person name="Lanie J.A."/>
            <person name="Ng W.-L."/>
            <person name="Kazmierczak K.M."/>
            <person name="Andrzejewski T.M."/>
            <person name="Davidsen T.M."/>
            <person name="Wayne K.J."/>
            <person name="Tettelin H."/>
            <person name="Glass J.I."/>
            <person name="Rusch D."/>
            <person name="Podicherti R."/>
            <person name="Tsui H.-C.T."/>
            <person name="Winkler M.E."/>
        </authorList>
    </citation>
    <scope>NUCLEOTIDE SEQUENCE</scope>
</reference>
<dbReference type="GO" id="GO:0016491">
    <property type="term" value="F:oxidoreductase activity"/>
    <property type="evidence" value="ECO:0007669"/>
    <property type="project" value="UniProtKB-KW"/>
</dbReference>
<evidence type="ECO:0000256" key="3">
    <source>
        <dbReference type="ARBA" id="ARBA00023002"/>
    </source>
</evidence>
<dbReference type="SUPFAM" id="SSF103501">
    <property type="entry name" value="Respiratory nitrate reductase 1 gamma chain"/>
    <property type="match status" value="1"/>
</dbReference>
<dbReference type="InterPro" id="IPR051460">
    <property type="entry name" value="HdrC_iron-sulfur_subunit"/>
</dbReference>
<dbReference type="InterPro" id="IPR009051">
    <property type="entry name" value="Helical_ferredxn"/>
</dbReference>
<dbReference type="Pfam" id="PF13187">
    <property type="entry name" value="Fer4_9"/>
    <property type="match status" value="1"/>
</dbReference>
<dbReference type="SUPFAM" id="SSF46548">
    <property type="entry name" value="alpha-helical ferredoxin"/>
    <property type="match status" value="1"/>
</dbReference>
<dbReference type="InterPro" id="IPR036197">
    <property type="entry name" value="NarG-like_sf"/>
</dbReference>
<evidence type="ECO:0000313" key="8">
    <source>
        <dbReference type="EMBL" id="SVA43401.1"/>
    </source>
</evidence>
<evidence type="ECO:0000256" key="2">
    <source>
        <dbReference type="ARBA" id="ARBA00022723"/>
    </source>
</evidence>
<evidence type="ECO:0000259" key="7">
    <source>
        <dbReference type="PROSITE" id="PS51379"/>
    </source>
</evidence>
<sequence>MTFNNVIFIILVLASFSGFAWTVQGMVRKMLRGRPTDRQWGDWGARIGDVVNYFFLQRSVAREPGSWHHLLIFWGFWVIVVGTIEILVNGIVPSFSFRQFGVGFNALFKALLDVVNSLVLIMILYAFFRRIVLKPNLILMSLDAGLILGMIGTLCLSHFVSHGFHFPVQSGGDAALTATLVGTPGDPSYMPVSALFGLVAEALSIQTAHTIATAGYWVHVLTILFFLNYLPYSKHLHLLGSLPNILLRLRGQSGILPKVDLEDMEQWGAGRYEQFSWKSLLDSYACTDCARCTNSCPAYVTGKPLSPMHIIHDMRDEMKVRGQGLIQMRQGVNTSGDEETGGVPPDEEEQIILDTLAEAPPMVGGRISDEALWACTTCGACEETCPVFIEHPLAIVQMRTHLTLTEGRIPNELGRMFRGMETNTNPWGMGSDSRMDWAKDMDVPLMAEKGPVEYLVWVGCAGSFDPEGQKTTRSWISLLNQAGVDFAVLGNEEGCTGDAARRAGNEHLFQTMAEQNVNTFRKYGVKKILTTCPHCMHSFKNEYPEFKGNYEVIHHSQFIQQLLKEGKLKAKGNLEGGVTFHDPCYLGRWNDEYEAPREVVKQATGGNVTEMDRSQNKSFCCGAGGGQMWMEETGDRVNINRTTEAVETGAKTIATACPFCKIMIGDGLKALNKDEEVKVLDIAQVIQVDGSNGKKLAD</sequence>
<dbReference type="AlphaFoldDB" id="A0A381VTL4"/>
<name>A0A381VTL4_9ZZZZ</name>